<evidence type="ECO:0000313" key="1">
    <source>
        <dbReference type="EMBL" id="PWN48385.1"/>
    </source>
</evidence>
<dbReference type="Proteomes" id="UP000245626">
    <property type="component" value="Unassembled WGS sequence"/>
</dbReference>
<name>A0ACD0NRB7_9BASI</name>
<proteinExistence type="predicted"/>
<keyword evidence="2" id="KW-1185">Reference proteome</keyword>
<sequence length="403" mass="43304">MTISLLPSQPALDPISSLKAITTTTSIPIVDHPVGQVEENVHELATIPALHTCTPLFFSRPLSERTGHNVWIKADAFQPSGSFKIRGIGRVCQLAYSKYGSRAHLVASSGGNAGLAAATAAKAMKLRCTVFTPSTTEVHVVQLLRDLGALVHHGGASWDDVDIKARELVDSEESAVYIHPFEGEELVDGHKGIVHEIRRQLNGLPDVISCSVGGGGLLRGIMRGISEVEDEVVEEKGKEAFLPPRLIATQDFGADAFSSSWNAGDDKQVVLDAITSKATSLGLKRCSSKVLIEARSYARYEKNLTTLVISDDISASACWQFKRDHQIMVELSCGAALTPVYFKDRILSNILGTSEGRKKDVVLIACGGSKVDQEMISSWESEYGTTGGTAPGMGRIQVDGVDF</sequence>
<evidence type="ECO:0000313" key="2">
    <source>
        <dbReference type="Proteomes" id="UP000245626"/>
    </source>
</evidence>
<accession>A0ACD0NRB7</accession>
<gene>
    <name evidence="1" type="ORF">IE53DRAFT_319493</name>
</gene>
<organism evidence="1 2">
    <name type="scientific">Violaceomyces palustris</name>
    <dbReference type="NCBI Taxonomy" id="1673888"/>
    <lineage>
        <taxon>Eukaryota</taxon>
        <taxon>Fungi</taxon>
        <taxon>Dikarya</taxon>
        <taxon>Basidiomycota</taxon>
        <taxon>Ustilaginomycotina</taxon>
        <taxon>Ustilaginomycetes</taxon>
        <taxon>Violaceomycetales</taxon>
        <taxon>Violaceomycetaceae</taxon>
        <taxon>Violaceomyces</taxon>
    </lineage>
</organism>
<dbReference type="EMBL" id="KZ820213">
    <property type="protein sequence ID" value="PWN48385.1"/>
    <property type="molecule type" value="Genomic_DNA"/>
</dbReference>
<protein>
    <submittedName>
        <fullName evidence="1">Tryptophan synthase beta subunit-like PLP-dependent enzyme</fullName>
    </submittedName>
</protein>
<reference evidence="1 2" key="1">
    <citation type="journal article" date="2018" name="Mol. Biol. Evol.">
        <title>Broad Genomic Sampling Reveals a Smut Pathogenic Ancestry of the Fungal Clade Ustilaginomycotina.</title>
        <authorList>
            <person name="Kijpornyongpan T."/>
            <person name="Mondo S.J."/>
            <person name="Barry K."/>
            <person name="Sandor L."/>
            <person name="Lee J."/>
            <person name="Lipzen A."/>
            <person name="Pangilinan J."/>
            <person name="LaButti K."/>
            <person name="Hainaut M."/>
            <person name="Henrissat B."/>
            <person name="Grigoriev I.V."/>
            <person name="Spatafora J.W."/>
            <person name="Aime M.C."/>
        </authorList>
    </citation>
    <scope>NUCLEOTIDE SEQUENCE [LARGE SCALE GENOMIC DNA]</scope>
    <source>
        <strain evidence="1 2">SA 807</strain>
    </source>
</reference>